<keyword evidence="3" id="KW-1185">Reference proteome</keyword>
<accession>A0AAD8X1W2</accession>
<feature type="region of interest" description="Disordered" evidence="1">
    <location>
        <begin position="59"/>
        <end position="94"/>
    </location>
</feature>
<sequence>MRRSSLSSSLYSHEGSVILHTWPTPPPTTTPTAPSLLYSPSEPKQTLARILSTLVPPPLLYPRPRKRARRKFQRKHRTPPPQHHRRPVVSDHLSPNQGHHELLLITLKLLDTRTQQIEFEIDDKDHFSISAAGRNLVFPAASDLVRHRRGVHQLSGEMAALSPLFAVLFALCSVSPNSDETVAFVLHEFISAMADDRPLRRTRSFLPAFFPVVDHVVSALVASFPFSVSLRPDSTLSPSQSCTAAATHAHERASVLGCRSQHHRRPVVSDHLSPNQGHHELLLITLKLLDTRTQQIEFEIDDKDHFSISAAGRNLVFPAASDLVRHRRGVHQLSGEMAALSPLFAVLFALCSVSPNSDETVAFVLHEFISAMADDRPLRRTRSFLPAFFPVVDHVVSALVASFPFSVSLRPDSTLSPSQSCTAAATHAHERASVLGCRSQEPVEEEIDEPESSLDEKEEEIDEPESSLDEKEEESDEQKEEEWISYPCQPSNESNSLSLTLFDCPPCLPKEDECYVPVDSLEIFPMSKTCENNYATIIYDNPCYFDKSYDNDLFVPDVEMHGSKWIKVFLSTNPSNEVYEKFGVKEVFKGQERRMIYDQEE</sequence>
<comment type="caution">
    <text evidence="2">The sequence shown here is derived from an EMBL/GenBank/DDBJ whole genome shotgun (WGS) entry which is preliminary data.</text>
</comment>
<reference evidence="2" key="1">
    <citation type="submission" date="2023-07" db="EMBL/GenBank/DDBJ databases">
        <title>A chromosome-level genome assembly of Lolium multiflorum.</title>
        <authorList>
            <person name="Chen Y."/>
            <person name="Copetti D."/>
            <person name="Kolliker R."/>
            <person name="Studer B."/>
        </authorList>
    </citation>
    <scope>NUCLEOTIDE SEQUENCE</scope>
    <source>
        <strain evidence="2">02402/16</strain>
        <tissue evidence="2">Leaf</tissue>
    </source>
</reference>
<evidence type="ECO:0000313" key="3">
    <source>
        <dbReference type="Proteomes" id="UP001231189"/>
    </source>
</evidence>
<dbReference type="AlphaFoldDB" id="A0AAD8X1W2"/>
<dbReference type="Proteomes" id="UP001231189">
    <property type="component" value="Unassembled WGS sequence"/>
</dbReference>
<protein>
    <submittedName>
        <fullName evidence="2">Uncharacterized protein</fullName>
    </submittedName>
</protein>
<name>A0AAD8X1W2_LOLMU</name>
<evidence type="ECO:0000313" key="2">
    <source>
        <dbReference type="EMBL" id="KAK1693753.1"/>
    </source>
</evidence>
<feature type="compositionally biased region" description="Acidic residues" evidence="1">
    <location>
        <begin position="442"/>
        <end position="480"/>
    </location>
</feature>
<evidence type="ECO:0000256" key="1">
    <source>
        <dbReference type="SAM" id="MobiDB-lite"/>
    </source>
</evidence>
<feature type="region of interest" description="Disordered" evidence="1">
    <location>
        <begin position="435"/>
        <end position="490"/>
    </location>
</feature>
<feature type="compositionally biased region" description="Basic residues" evidence="1">
    <location>
        <begin position="63"/>
        <end position="87"/>
    </location>
</feature>
<dbReference type="EMBL" id="JAUUTY010000001">
    <property type="protein sequence ID" value="KAK1693753.1"/>
    <property type="molecule type" value="Genomic_DNA"/>
</dbReference>
<gene>
    <name evidence="2" type="ORF">QYE76_010450</name>
</gene>
<proteinExistence type="predicted"/>
<organism evidence="2 3">
    <name type="scientific">Lolium multiflorum</name>
    <name type="common">Italian ryegrass</name>
    <name type="synonym">Lolium perenne subsp. multiflorum</name>
    <dbReference type="NCBI Taxonomy" id="4521"/>
    <lineage>
        <taxon>Eukaryota</taxon>
        <taxon>Viridiplantae</taxon>
        <taxon>Streptophyta</taxon>
        <taxon>Embryophyta</taxon>
        <taxon>Tracheophyta</taxon>
        <taxon>Spermatophyta</taxon>
        <taxon>Magnoliopsida</taxon>
        <taxon>Liliopsida</taxon>
        <taxon>Poales</taxon>
        <taxon>Poaceae</taxon>
        <taxon>BOP clade</taxon>
        <taxon>Pooideae</taxon>
        <taxon>Poodae</taxon>
        <taxon>Poeae</taxon>
        <taxon>Poeae Chloroplast Group 2 (Poeae type)</taxon>
        <taxon>Loliodinae</taxon>
        <taxon>Loliinae</taxon>
        <taxon>Lolium</taxon>
    </lineage>
</organism>